<evidence type="ECO:0000313" key="1">
    <source>
        <dbReference type="EMBL" id="PTM92624.1"/>
    </source>
</evidence>
<dbReference type="EMBL" id="PZZZ01000007">
    <property type="protein sequence ID" value="PTM92624.1"/>
    <property type="molecule type" value="Genomic_DNA"/>
</dbReference>
<accession>A0A2T5B112</accession>
<dbReference type="OrthoDB" id="8280268at2"/>
<sequence length="305" mass="33241">MPHRDRPFSRSLIKLGTRLLLGRAWAHAQDWFPWLSIRQTPQAERAVFYHGARVATLLGSAVLWGAEVDTVTIVGSGPSVALADLTRLERGSAMLLNGAIHLIGECIAAPLAVAIQDERFVFRHFALMRKKIAAGQRLLLSVAALRAICENDSLWLADKRIVLIDDIRKPYELPRRRDGTLRALDFVRLDRSGRYGVSLEPDRGVFEGGSVAVSALQFALAGRPQTIGFIGVDIRNAAGPRFYEHAGTAAFSGVAGAEQRILGHIGLAMSVAETRGTRFVNFSPVSALADIGVGFDDRLLRPTGR</sequence>
<proteinExistence type="predicted"/>
<gene>
    <name evidence="1" type="ORF">C7449_10735</name>
</gene>
<dbReference type="AlphaFoldDB" id="A0A2T5B112"/>
<evidence type="ECO:0008006" key="3">
    <source>
        <dbReference type="Google" id="ProtNLM"/>
    </source>
</evidence>
<reference evidence="1 2" key="1">
    <citation type="submission" date="2018-04" db="EMBL/GenBank/DDBJ databases">
        <title>Genomic Encyclopedia of Type Strains, Phase IV (KMG-IV): sequencing the most valuable type-strain genomes for metagenomic binning, comparative biology and taxonomic classification.</title>
        <authorList>
            <person name="Goeker M."/>
        </authorList>
    </citation>
    <scope>NUCLEOTIDE SEQUENCE [LARGE SCALE GENOMIC DNA]</scope>
    <source>
        <strain evidence="1 2">DSM 7138</strain>
    </source>
</reference>
<organism evidence="1 2">
    <name type="scientific">Mycoplana dimorpha</name>
    <dbReference type="NCBI Taxonomy" id="28320"/>
    <lineage>
        <taxon>Bacteria</taxon>
        <taxon>Pseudomonadati</taxon>
        <taxon>Pseudomonadota</taxon>
        <taxon>Alphaproteobacteria</taxon>
        <taxon>Hyphomicrobiales</taxon>
        <taxon>Rhizobiaceae</taxon>
        <taxon>Mycoplana</taxon>
    </lineage>
</organism>
<evidence type="ECO:0000313" key="2">
    <source>
        <dbReference type="Proteomes" id="UP000241247"/>
    </source>
</evidence>
<keyword evidence="2" id="KW-1185">Reference proteome</keyword>
<name>A0A2T5B112_MYCDI</name>
<dbReference type="Proteomes" id="UP000241247">
    <property type="component" value="Unassembled WGS sequence"/>
</dbReference>
<comment type="caution">
    <text evidence="1">The sequence shown here is derived from an EMBL/GenBank/DDBJ whole genome shotgun (WGS) entry which is preliminary data.</text>
</comment>
<protein>
    <recommendedName>
        <fullName evidence="3">Glycosyl transferase</fullName>
    </recommendedName>
</protein>
<dbReference type="RefSeq" id="WP_108004001.1">
    <property type="nucleotide sequence ID" value="NZ_JBHEEX010000004.1"/>
</dbReference>